<keyword evidence="2" id="KW-0732">Signal</keyword>
<proteinExistence type="predicted"/>
<feature type="chain" id="PRO_5037893021" description="Ig-like domain-containing protein" evidence="2">
    <location>
        <begin position="34"/>
        <end position="720"/>
    </location>
</feature>
<protein>
    <recommendedName>
        <fullName evidence="7">Ig-like domain-containing protein</fullName>
    </recommendedName>
</protein>
<dbReference type="GO" id="GO:0030215">
    <property type="term" value="F:semaphorin receptor binding"/>
    <property type="evidence" value="ECO:0007669"/>
    <property type="project" value="InterPro"/>
</dbReference>
<dbReference type="OMA" id="SSISSCW"/>
<comment type="caution">
    <text evidence="1">Lacks conserved residue(s) required for the propagation of feature annotation.</text>
</comment>
<dbReference type="RefSeq" id="XP_038077046.1">
    <property type="nucleotide sequence ID" value="XM_038221118.1"/>
</dbReference>
<evidence type="ECO:0000256" key="2">
    <source>
        <dbReference type="SAM" id="SignalP"/>
    </source>
</evidence>
<dbReference type="Proteomes" id="UP000887568">
    <property type="component" value="Unplaced"/>
</dbReference>
<dbReference type="SMART" id="SM00630">
    <property type="entry name" value="Sema"/>
    <property type="match status" value="1"/>
</dbReference>
<dbReference type="Pfam" id="PF01403">
    <property type="entry name" value="Sema"/>
    <property type="match status" value="1"/>
</dbReference>
<dbReference type="GeneID" id="119744919"/>
<dbReference type="PROSITE" id="PS50835">
    <property type="entry name" value="IG_LIKE"/>
    <property type="match status" value="1"/>
</dbReference>
<feature type="domain" description="Ig-like" evidence="3">
    <location>
        <begin position="569"/>
        <end position="663"/>
    </location>
</feature>
<sequence length="720" mass="79433">MTRTRLVLCSRSAVLLTALHMIVFLGEYQHAAAVKLYRTSNCWEILDSSVLDATSDTSASSGQPAYRIINKIDENVYIGANETLRRQFLVNNKLEMEEIQLGTMEPEGLVLTCETVSPTTKETVCWNFIRIADKTSSGDLLVCGTNAFSGQCYQCPQSNLNMCTELSTNYTQLTVVPQQNNINAETAIFSSNAAGVDTLFGGSDRKQTFNRYSVDADLNTADPIEFELDTVTVGEGFIKDPTFIGRPFEYTHDDGNEYVFLIYRETALEFTLGTKVYSRIARVCKNDTGGTVNDMKFVTFIKARLECSVPNGDEPAFEYDYIQDVVWDANNTRVYAVFTNQENGPATSALCQYRMEDIMNLFDNGYFQEQDDGDVNALWKLADPQPNPRPGKCSAIHTTDYPPLLHKSVPSYNAMERTGGTQQTPPANFPESDPPILHVDDVRFTSLAVDLQFSSPVYFVGTSAGSVIKFTSGVCDGINTTNVVEVSGLNANGPINGLELLRSADSAATFLVGTSDFQASIEWPLNTKCQSARNGEQCALRYPYCYFTNESECTSTKVSVPQDPPTELPEDVLTVLPNANVSACLNDHVYWFCHLDIDNPAIGSTSFTLQWDITASEEITMTNIQDIQELVQLDVIVQSSTVGSYSCTADVGGRVVTKQVELSMKTDCLTCDNLSARLKEYNTLKSQNEALHVMYGNGNEMCSVKRQDCATVDLTCPTSP</sequence>
<dbReference type="InterPro" id="IPR027231">
    <property type="entry name" value="Semaphorin"/>
</dbReference>
<accession>A0A914BMT0</accession>
<dbReference type="GO" id="GO:0071526">
    <property type="term" value="P:semaphorin-plexin signaling pathway"/>
    <property type="evidence" value="ECO:0007669"/>
    <property type="project" value="TreeGrafter"/>
</dbReference>
<dbReference type="GO" id="GO:0030335">
    <property type="term" value="P:positive regulation of cell migration"/>
    <property type="evidence" value="ECO:0007669"/>
    <property type="project" value="TreeGrafter"/>
</dbReference>
<organism evidence="5 6">
    <name type="scientific">Patiria miniata</name>
    <name type="common">Bat star</name>
    <name type="synonym">Asterina miniata</name>
    <dbReference type="NCBI Taxonomy" id="46514"/>
    <lineage>
        <taxon>Eukaryota</taxon>
        <taxon>Metazoa</taxon>
        <taxon>Echinodermata</taxon>
        <taxon>Eleutherozoa</taxon>
        <taxon>Asterozoa</taxon>
        <taxon>Asteroidea</taxon>
        <taxon>Valvatacea</taxon>
        <taxon>Valvatida</taxon>
        <taxon>Asterinidae</taxon>
        <taxon>Patiria</taxon>
    </lineage>
</organism>
<evidence type="ECO:0008006" key="7">
    <source>
        <dbReference type="Google" id="ProtNLM"/>
    </source>
</evidence>
<dbReference type="PROSITE" id="PS51004">
    <property type="entry name" value="SEMA"/>
    <property type="match status" value="1"/>
</dbReference>
<evidence type="ECO:0000313" key="5">
    <source>
        <dbReference type="EnsemblMetazoa" id="XP_038077046.1"/>
    </source>
</evidence>
<dbReference type="SUPFAM" id="SSF101912">
    <property type="entry name" value="Sema domain"/>
    <property type="match status" value="1"/>
</dbReference>
<dbReference type="PANTHER" id="PTHR11036">
    <property type="entry name" value="SEMAPHORIN"/>
    <property type="match status" value="1"/>
</dbReference>
<dbReference type="OrthoDB" id="9988752at2759"/>
<evidence type="ECO:0000259" key="3">
    <source>
        <dbReference type="PROSITE" id="PS50835"/>
    </source>
</evidence>
<dbReference type="GO" id="GO:0045499">
    <property type="term" value="F:chemorepellent activity"/>
    <property type="evidence" value="ECO:0007669"/>
    <property type="project" value="TreeGrafter"/>
</dbReference>
<evidence type="ECO:0000256" key="1">
    <source>
        <dbReference type="PROSITE-ProRule" id="PRU00352"/>
    </source>
</evidence>
<keyword evidence="6" id="KW-1185">Reference proteome</keyword>
<dbReference type="Gene3D" id="2.130.10.10">
    <property type="entry name" value="YVTN repeat-like/Quinoprotein amine dehydrogenase"/>
    <property type="match status" value="1"/>
</dbReference>
<dbReference type="GO" id="GO:0007411">
    <property type="term" value="P:axon guidance"/>
    <property type="evidence" value="ECO:0007669"/>
    <property type="project" value="TreeGrafter"/>
</dbReference>
<reference evidence="5" key="1">
    <citation type="submission" date="2022-11" db="UniProtKB">
        <authorList>
            <consortium name="EnsemblMetazoa"/>
        </authorList>
    </citation>
    <scope>IDENTIFICATION</scope>
</reference>
<feature type="domain" description="Sema" evidence="4">
    <location>
        <begin position="43"/>
        <end position="523"/>
    </location>
</feature>
<dbReference type="EnsemblMetazoa" id="XM_038221118.1">
    <property type="protein sequence ID" value="XP_038077046.1"/>
    <property type="gene ID" value="LOC119744919"/>
</dbReference>
<dbReference type="PANTHER" id="PTHR11036:SF127">
    <property type="entry name" value="SEMAPHORIN-1A"/>
    <property type="match status" value="1"/>
</dbReference>
<dbReference type="GO" id="GO:0005886">
    <property type="term" value="C:plasma membrane"/>
    <property type="evidence" value="ECO:0007669"/>
    <property type="project" value="TreeGrafter"/>
</dbReference>
<feature type="signal peptide" evidence="2">
    <location>
        <begin position="1"/>
        <end position="33"/>
    </location>
</feature>
<evidence type="ECO:0000259" key="4">
    <source>
        <dbReference type="PROSITE" id="PS51004"/>
    </source>
</evidence>
<dbReference type="InterPro" id="IPR015943">
    <property type="entry name" value="WD40/YVTN_repeat-like_dom_sf"/>
</dbReference>
<dbReference type="AlphaFoldDB" id="A0A914BMT0"/>
<evidence type="ECO:0000313" key="6">
    <source>
        <dbReference type="Proteomes" id="UP000887568"/>
    </source>
</evidence>
<dbReference type="InterPro" id="IPR036352">
    <property type="entry name" value="Semap_dom_sf"/>
</dbReference>
<dbReference type="InterPro" id="IPR007110">
    <property type="entry name" value="Ig-like_dom"/>
</dbReference>
<dbReference type="InterPro" id="IPR001627">
    <property type="entry name" value="Semap_dom"/>
</dbReference>
<name>A0A914BMT0_PATMI</name>